<reference evidence="9" key="2">
    <citation type="submission" date="2005-04" db="EMBL/GenBank/DDBJ databases">
        <authorList>
            <person name="Buell C.R."/>
            <person name="Wing R.A."/>
            <person name="McCombie W.A."/>
            <person name="Ouyang S."/>
        </authorList>
    </citation>
    <scope>NUCLEOTIDE SEQUENCE</scope>
</reference>
<evidence type="ECO:0000256" key="2">
    <source>
        <dbReference type="ARBA" id="ARBA00022695"/>
    </source>
</evidence>
<dbReference type="AlphaFoldDB" id="Q2R2F8"/>
<dbReference type="GO" id="GO:0004519">
    <property type="term" value="F:endonuclease activity"/>
    <property type="evidence" value="ECO:0007669"/>
    <property type="project" value="UniProtKB-KW"/>
</dbReference>
<feature type="compositionally biased region" description="Low complexity" evidence="7">
    <location>
        <begin position="249"/>
        <end position="260"/>
    </location>
</feature>
<feature type="region of interest" description="Disordered" evidence="7">
    <location>
        <begin position="82"/>
        <end position="142"/>
    </location>
</feature>
<keyword evidence="1" id="KW-0808">Transferase</keyword>
<dbReference type="GO" id="GO:0016787">
    <property type="term" value="F:hydrolase activity"/>
    <property type="evidence" value="ECO:0007669"/>
    <property type="project" value="UniProtKB-KW"/>
</dbReference>
<feature type="compositionally biased region" description="Basic and acidic residues" evidence="7">
    <location>
        <begin position="125"/>
        <end position="142"/>
    </location>
</feature>
<dbReference type="Pfam" id="PF17917">
    <property type="entry name" value="RT_RNaseH"/>
    <property type="match status" value="1"/>
</dbReference>
<reference evidence="9" key="3">
    <citation type="submission" date="2006-01" db="EMBL/GenBank/DDBJ databases">
        <authorList>
            <person name="Buell R."/>
        </authorList>
    </citation>
    <scope>NUCLEOTIDE SEQUENCE</scope>
</reference>
<dbReference type="PANTHER" id="PTHR48475:SF2">
    <property type="entry name" value="RIBONUCLEASE H"/>
    <property type="match status" value="1"/>
</dbReference>
<keyword evidence="6" id="KW-0695">RNA-directed DNA polymerase</keyword>
<accession>Q2R2F8</accession>
<feature type="region of interest" description="Disordered" evidence="7">
    <location>
        <begin position="248"/>
        <end position="270"/>
    </location>
</feature>
<dbReference type="PANTHER" id="PTHR48475">
    <property type="entry name" value="RIBONUCLEASE H"/>
    <property type="match status" value="1"/>
</dbReference>
<keyword evidence="5" id="KW-0378">Hydrolase</keyword>
<evidence type="ECO:0000256" key="4">
    <source>
        <dbReference type="ARBA" id="ARBA00022759"/>
    </source>
</evidence>
<sequence>MSSPSRAFRWPPERGGLRATKRRRPALPDLDYLEERRRHAALRAACYRQNLRRYHQRHVRARSLCVDDLVLRRVQTRAGLSKLSPMWEGAPDPQDGPEATAGRPHLSPSDPEVVGTEAEGAPRGLSDEERPGDAAPGEEDRLRRKVQRPVYFVSEALRDAKTRYLQGQKMLYAILMASRKLRHYFQAHWVTVVTSYPLGQILHNREGTGRVVKWAIELSEFDLHFEPRHAIKSQALADFVAEWTPAPEPVSAPEASSGPSQLPHTAHWVM</sequence>
<evidence type="ECO:0000256" key="3">
    <source>
        <dbReference type="ARBA" id="ARBA00022722"/>
    </source>
</evidence>
<dbReference type="InterPro" id="IPR041373">
    <property type="entry name" value="RT_RNaseH"/>
</dbReference>
<proteinExistence type="predicted"/>
<gene>
    <name evidence="9" type="ordered locus">LOC_Os11g35950</name>
</gene>
<name>Q2R2F8_ORYSJ</name>
<organism evidence="9">
    <name type="scientific">Oryza sativa subsp. japonica</name>
    <name type="common">Rice</name>
    <dbReference type="NCBI Taxonomy" id="39947"/>
    <lineage>
        <taxon>Eukaryota</taxon>
        <taxon>Viridiplantae</taxon>
        <taxon>Streptophyta</taxon>
        <taxon>Embryophyta</taxon>
        <taxon>Tracheophyta</taxon>
        <taxon>Spermatophyta</taxon>
        <taxon>Magnoliopsida</taxon>
        <taxon>Liliopsida</taxon>
        <taxon>Poales</taxon>
        <taxon>Poaceae</taxon>
        <taxon>BOP clade</taxon>
        <taxon>Oryzoideae</taxon>
        <taxon>Oryzeae</taxon>
        <taxon>Oryzinae</taxon>
        <taxon>Oryza</taxon>
        <taxon>Oryza sativa</taxon>
    </lineage>
</organism>
<reference evidence="9" key="1">
    <citation type="journal article" date="2005" name="BMC Biol.">
        <title>The sequence of rice chromosomes 11 and 12, rich in disease resistance genes and recent gene duplications.</title>
        <authorList>
            <consortium name="The rice chromosomes 11 and 12 sequencing consortia"/>
        </authorList>
    </citation>
    <scope>NUCLEOTIDE SEQUENCE [LARGE SCALE GENOMIC DNA]</scope>
</reference>
<evidence type="ECO:0000313" key="9">
    <source>
        <dbReference type="EMBL" id="ABA94267.1"/>
    </source>
</evidence>
<keyword evidence="4" id="KW-0255">Endonuclease</keyword>
<dbReference type="GO" id="GO:0003964">
    <property type="term" value="F:RNA-directed DNA polymerase activity"/>
    <property type="evidence" value="ECO:0007669"/>
    <property type="project" value="UniProtKB-KW"/>
</dbReference>
<dbReference type="EMBL" id="DP000010">
    <property type="protein sequence ID" value="ABA94267.1"/>
    <property type="molecule type" value="Genomic_DNA"/>
</dbReference>
<dbReference type="InterPro" id="IPR043502">
    <property type="entry name" value="DNA/RNA_pol_sf"/>
</dbReference>
<feature type="domain" description="Reverse transcriptase RNase H-like" evidence="8">
    <location>
        <begin position="145"/>
        <end position="221"/>
    </location>
</feature>
<keyword evidence="2" id="KW-0548">Nucleotidyltransferase</keyword>
<evidence type="ECO:0000256" key="5">
    <source>
        <dbReference type="ARBA" id="ARBA00022801"/>
    </source>
</evidence>
<keyword evidence="3" id="KW-0540">Nuclease</keyword>
<evidence type="ECO:0000256" key="1">
    <source>
        <dbReference type="ARBA" id="ARBA00022679"/>
    </source>
</evidence>
<evidence type="ECO:0000259" key="8">
    <source>
        <dbReference type="Pfam" id="PF17917"/>
    </source>
</evidence>
<dbReference type="SUPFAM" id="SSF56672">
    <property type="entry name" value="DNA/RNA polymerases"/>
    <property type="match status" value="1"/>
</dbReference>
<evidence type="ECO:0000256" key="7">
    <source>
        <dbReference type="SAM" id="MobiDB-lite"/>
    </source>
</evidence>
<evidence type="ECO:0000256" key="6">
    <source>
        <dbReference type="ARBA" id="ARBA00022918"/>
    </source>
</evidence>
<protein>
    <submittedName>
        <fullName evidence="9">Retrotransposon protein, putative, unclassified</fullName>
    </submittedName>
</protein>